<dbReference type="Proteomes" id="UP000510937">
    <property type="component" value="Chromosome"/>
</dbReference>
<dbReference type="EMBL" id="CP055315">
    <property type="protein sequence ID" value="QLO53217.1"/>
    <property type="molecule type" value="Genomic_DNA"/>
</dbReference>
<dbReference type="RefSeq" id="WP_181246751.1">
    <property type="nucleotide sequence ID" value="NZ_CP055315.1"/>
</dbReference>
<evidence type="ECO:0000313" key="2">
    <source>
        <dbReference type="Proteomes" id="UP000510937"/>
    </source>
</evidence>
<reference evidence="2" key="1">
    <citation type="submission" date="2020-06" db="EMBL/GenBank/DDBJ databases">
        <title>REHAB project genomes.</title>
        <authorList>
            <person name="Shaw L.P."/>
        </authorList>
    </citation>
    <scope>NUCLEOTIDE SEQUENCE [LARGE SCALE GENOMIC DNA]</scope>
    <source>
        <strain evidence="2">RHBSTW-00555</strain>
    </source>
</reference>
<evidence type="ECO:0000313" key="1">
    <source>
        <dbReference type="EMBL" id="QLO53217.1"/>
    </source>
</evidence>
<protein>
    <submittedName>
        <fullName evidence="1">Uncharacterized protein</fullName>
    </submittedName>
</protein>
<gene>
    <name evidence="1" type="ORF">HV234_17585</name>
</gene>
<name>A0ABD7AJY4_9ENTR</name>
<dbReference type="AlphaFoldDB" id="A0ABD7AJY4"/>
<accession>A0ABD7AJY4</accession>
<sequence length="50" mass="5657">MKETKQHQVGVKLNDAQVQLLENLIKEGKAKTKASALQYLINQYSILNSK</sequence>
<organism evidence="1 2">
    <name type="scientific">Klebsiella grimontii</name>
    <dbReference type="NCBI Taxonomy" id="2058152"/>
    <lineage>
        <taxon>Bacteria</taxon>
        <taxon>Pseudomonadati</taxon>
        <taxon>Pseudomonadota</taxon>
        <taxon>Gammaproteobacteria</taxon>
        <taxon>Enterobacterales</taxon>
        <taxon>Enterobacteriaceae</taxon>
        <taxon>Klebsiella/Raoultella group</taxon>
        <taxon>Klebsiella</taxon>
    </lineage>
</organism>
<proteinExistence type="predicted"/>